<evidence type="ECO:0008006" key="4">
    <source>
        <dbReference type="Google" id="ProtNLM"/>
    </source>
</evidence>
<reference evidence="2 3" key="1">
    <citation type="journal article" date="2019" name="Int. J. Syst. Evol. Microbiol.">
        <title>The Global Catalogue of Microorganisms (GCM) 10K type strain sequencing project: providing services to taxonomists for standard genome sequencing and annotation.</title>
        <authorList>
            <consortium name="The Broad Institute Genomics Platform"/>
            <consortium name="The Broad Institute Genome Sequencing Center for Infectious Disease"/>
            <person name="Wu L."/>
            <person name="Ma J."/>
        </authorList>
    </citation>
    <scope>NUCLEOTIDE SEQUENCE [LARGE SCALE GENOMIC DNA]</scope>
    <source>
        <strain evidence="2 3">DT72</strain>
    </source>
</reference>
<evidence type="ECO:0000313" key="2">
    <source>
        <dbReference type="EMBL" id="MFC7079953.1"/>
    </source>
</evidence>
<keyword evidence="1" id="KW-0472">Membrane</keyword>
<keyword evidence="3" id="KW-1185">Reference proteome</keyword>
<name>A0ABD5WIE1_9EURY</name>
<gene>
    <name evidence="2" type="ORF">ACFQJ6_07285</name>
</gene>
<dbReference type="EMBL" id="JBHSZH010000005">
    <property type="protein sequence ID" value="MFC7079953.1"/>
    <property type="molecule type" value="Genomic_DNA"/>
</dbReference>
<accession>A0ABD5WIE1</accession>
<organism evidence="2 3">
    <name type="scientific">Halorussus caseinilyticus</name>
    <dbReference type="NCBI Taxonomy" id="3034025"/>
    <lineage>
        <taxon>Archaea</taxon>
        <taxon>Methanobacteriati</taxon>
        <taxon>Methanobacteriota</taxon>
        <taxon>Stenosarchaea group</taxon>
        <taxon>Halobacteria</taxon>
        <taxon>Halobacteriales</taxon>
        <taxon>Haladaptataceae</taxon>
        <taxon>Halorussus</taxon>
    </lineage>
</organism>
<keyword evidence="1" id="KW-0812">Transmembrane</keyword>
<keyword evidence="1" id="KW-1133">Transmembrane helix</keyword>
<feature type="transmembrane region" description="Helical" evidence="1">
    <location>
        <begin position="42"/>
        <end position="61"/>
    </location>
</feature>
<dbReference type="AlphaFoldDB" id="A0ABD5WIE1"/>
<comment type="caution">
    <text evidence="2">The sequence shown here is derived from an EMBL/GenBank/DDBJ whole genome shotgun (WGS) entry which is preliminary data.</text>
</comment>
<dbReference type="RefSeq" id="WP_276278931.1">
    <property type="nucleotide sequence ID" value="NZ_CP119809.1"/>
</dbReference>
<dbReference type="GeneID" id="79303479"/>
<sequence>MALVDVLAYDLPDGETAYRAVEAGRASEVVAAHEDEYRKRRILLRALVGLVATVMVGYSLLVVQRPLFGVAAALVVFGLVEYRSKNGETLVPSVVAERIDRREAAETHGVDATPSGNRAGTRR</sequence>
<dbReference type="Proteomes" id="UP001596407">
    <property type="component" value="Unassembled WGS sequence"/>
</dbReference>
<proteinExistence type="predicted"/>
<evidence type="ECO:0000256" key="1">
    <source>
        <dbReference type="SAM" id="Phobius"/>
    </source>
</evidence>
<evidence type="ECO:0000313" key="3">
    <source>
        <dbReference type="Proteomes" id="UP001596407"/>
    </source>
</evidence>
<protein>
    <recommendedName>
        <fullName evidence="4">DUF2892 domain-containing protein</fullName>
    </recommendedName>
</protein>